<evidence type="ECO:0000313" key="2">
    <source>
        <dbReference type="Proteomes" id="UP000288859"/>
    </source>
</evidence>
<dbReference type="AlphaFoldDB" id="A0A438N2E7"/>
<dbReference type="VEuPathDB" id="FungiDB:PV10_00554"/>
<dbReference type="PANTHER" id="PTHR37540:SF5">
    <property type="entry name" value="TRANSCRIPTION FACTOR DOMAIN-CONTAINING PROTEIN"/>
    <property type="match status" value="1"/>
</dbReference>
<dbReference type="EMBL" id="NAJM01000026">
    <property type="protein sequence ID" value="RVX69911.1"/>
    <property type="molecule type" value="Genomic_DNA"/>
</dbReference>
<accession>A0A438N2E7</accession>
<gene>
    <name evidence="1" type="ORF">B0A52_05746</name>
</gene>
<evidence type="ECO:0008006" key="3">
    <source>
        <dbReference type="Google" id="ProtNLM"/>
    </source>
</evidence>
<name>A0A438N2E7_EXOME</name>
<comment type="caution">
    <text evidence="1">The sequence shown here is derived from an EMBL/GenBank/DDBJ whole genome shotgun (WGS) entry which is preliminary data.</text>
</comment>
<organism evidence="1 2">
    <name type="scientific">Exophiala mesophila</name>
    <name type="common">Black yeast-like fungus</name>
    <dbReference type="NCBI Taxonomy" id="212818"/>
    <lineage>
        <taxon>Eukaryota</taxon>
        <taxon>Fungi</taxon>
        <taxon>Dikarya</taxon>
        <taxon>Ascomycota</taxon>
        <taxon>Pezizomycotina</taxon>
        <taxon>Eurotiomycetes</taxon>
        <taxon>Chaetothyriomycetidae</taxon>
        <taxon>Chaetothyriales</taxon>
        <taxon>Herpotrichiellaceae</taxon>
        <taxon>Exophiala</taxon>
    </lineage>
</organism>
<dbReference type="PANTHER" id="PTHR37540">
    <property type="entry name" value="TRANSCRIPTION FACTOR (ACR-2), PUTATIVE-RELATED-RELATED"/>
    <property type="match status" value="1"/>
</dbReference>
<dbReference type="CDD" id="cd12148">
    <property type="entry name" value="fungal_TF_MHR"/>
    <property type="match status" value="1"/>
</dbReference>
<reference evidence="1 2" key="1">
    <citation type="submission" date="2017-03" db="EMBL/GenBank/DDBJ databases">
        <title>Genomes of endolithic fungi from Antarctica.</title>
        <authorList>
            <person name="Coleine C."/>
            <person name="Masonjones S."/>
            <person name="Stajich J.E."/>
        </authorList>
    </citation>
    <scope>NUCLEOTIDE SEQUENCE [LARGE SCALE GENOMIC DNA]</scope>
    <source>
        <strain evidence="1 2">CCFEE 6314</strain>
    </source>
</reference>
<protein>
    <recommendedName>
        <fullName evidence="3">Transcription factor domain-containing protein</fullName>
    </recommendedName>
</protein>
<dbReference type="OrthoDB" id="4161203at2759"/>
<proteinExistence type="predicted"/>
<sequence length="558" mass="63214">MSDRLALLFVNKTADSKSLSNSKADTDNVREINQHVQRSRDLIKERLKKRRLSRSRLPLGWITSNAASHPLSPALRSAWVTDDAVTDQDVADNEERSDISAADHSPAVQFFLENSPSTLSLLSPKVVAMEPFGQFKVSMNAEKHRILQYFVVKFFPTVTRLDIVAFIGDPKARLANPAIQVIRNSLSDELHILSLLTAASARMKYVEQYHFARHDLPERLADAAIRLLRRYLAEGRPVTQQLIQSILYLWALESYRRNWDGVAMHGNMTMYLCNTYFGGFRNLDPYLRRMLWVADRYQAAATARPPLVEERWETAELSTQQYTCVTTALRQLGKIPAGARFAQHSEVLSRPFQQVLQQVVNLACAIQCHWHAAPRQPLLPDRDWAVARSYTVSDELLSFKDQDVGTTDSWRHKLTDCLRLALIVWLAFIPASAPYSPVDGMLTIKAAIDARPLRARLSSVATQLEDLPASHEECALLFWVAGLGAVASELAENQEWFALQFQRVARKLGIFTWANFEPINQGYLSLEKLQPPNLTKLTWLLQRACFAKVSEAETRGEC</sequence>
<dbReference type="Proteomes" id="UP000288859">
    <property type="component" value="Unassembled WGS sequence"/>
</dbReference>
<evidence type="ECO:0000313" key="1">
    <source>
        <dbReference type="EMBL" id="RVX69911.1"/>
    </source>
</evidence>